<protein>
    <submittedName>
        <fullName evidence="1">Uncharacterized protein</fullName>
    </submittedName>
</protein>
<dbReference type="Proteomes" id="UP001165190">
    <property type="component" value="Unassembled WGS sequence"/>
</dbReference>
<dbReference type="CDD" id="cd00303">
    <property type="entry name" value="retropepsin_like"/>
    <property type="match status" value="1"/>
</dbReference>
<dbReference type="OrthoDB" id="1934862at2759"/>
<evidence type="ECO:0000313" key="2">
    <source>
        <dbReference type="Proteomes" id="UP001165190"/>
    </source>
</evidence>
<dbReference type="GO" id="GO:0004190">
    <property type="term" value="F:aspartic-type endopeptidase activity"/>
    <property type="evidence" value="ECO:0007669"/>
    <property type="project" value="InterPro"/>
</dbReference>
<keyword evidence="2" id="KW-1185">Reference proteome</keyword>
<gene>
    <name evidence="1" type="ORF">HRI_001658700</name>
</gene>
<sequence>MVQQNPQASESYFVSSFISGLKDELKHKVKVLQPRTVFEACRQTKLYELATEIETKKLKYVPRTNSYNTQYTNQKATPIPQKQVTISPNNKQSLVDYRRTHNLCFKCGEKFTPGHQCKTKQLNCMEEEDLARETEEGEEELEEPERRVEGGELEISINALIGNTSHSTFRIQGLIRGRPLNILVDSGSTHSFITPKWARDNVEVK</sequence>
<dbReference type="EMBL" id="BSYR01000017">
    <property type="protein sequence ID" value="GMI79894.1"/>
    <property type="molecule type" value="Genomic_DNA"/>
</dbReference>
<proteinExistence type="predicted"/>
<name>A0A9W7LWP3_HIBTR</name>
<accession>A0A9W7LWP3</accession>
<evidence type="ECO:0000313" key="1">
    <source>
        <dbReference type="EMBL" id="GMI79894.1"/>
    </source>
</evidence>
<organism evidence="1 2">
    <name type="scientific">Hibiscus trionum</name>
    <name type="common">Flower of an hour</name>
    <dbReference type="NCBI Taxonomy" id="183268"/>
    <lineage>
        <taxon>Eukaryota</taxon>
        <taxon>Viridiplantae</taxon>
        <taxon>Streptophyta</taxon>
        <taxon>Embryophyta</taxon>
        <taxon>Tracheophyta</taxon>
        <taxon>Spermatophyta</taxon>
        <taxon>Magnoliopsida</taxon>
        <taxon>eudicotyledons</taxon>
        <taxon>Gunneridae</taxon>
        <taxon>Pentapetalae</taxon>
        <taxon>rosids</taxon>
        <taxon>malvids</taxon>
        <taxon>Malvales</taxon>
        <taxon>Malvaceae</taxon>
        <taxon>Malvoideae</taxon>
        <taxon>Hibiscus</taxon>
    </lineage>
</organism>
<dbReference type="InterPro" id="IPR001969">
    <property type="entry name" value="Aspartic_peptidase_AS"/>
</dbReference>
<reference evidence="1" key="1">
    <citation type="submission" date="2023-05" db="EMBL/GenBank/DDBJ databases">
        <title>Genome and transcriptome analyses reveal genes involved in the formation of fine ridges on petal epidermal cells in Hibiscus trionum.</title>
        <authorList>
            <person name="Koshimizu S."/>
            <person name="Masuda S."/>
            <person name="Ishii T."/>
            <person name="Shirasu K."/>
            <person name="Hoshino A."/>
            <person name="Arita M."/>
        </authorList>
    </citation>
    <scope>NUCLEOTIDE SEQUENCE</scope>
    <source>
        <strain evidence="1">Hamamatsu line</strain>
    </source>
</reference>
<dbReference type="PROSITE" id="PS00141">
    <property type="entry name" value="ASP_PROTEASE"/>
    <property type="match status" value="1"/>
</dbReference>
<dbReference type="AlphaFoldDB" id="A0A9W7LWP3"/>
<comment type="caution">
    <text evidence="1">The sequence shown here is derived from an EMBL/GenBank/DDBJ whole genome shotgun (WGS) entry which is preliminary data.</text>
</comment>
<dbReference type="GO" id="GO:0006508">
    <property type="term" value="P:proteolysis"/>
    <property type="evidence" value="ECO:0007669"/>
    <property type="project" value="InterPro"/>
</dbReference>